<evidence type="ECO:0000313" key="6">
    <source>
        <dbReference type="EMBL" id="KAG8367722.1"/>
    </source>
</evidence>
<comment type="subcellular location">
    <subcellularLocation>
        <location evidence="1">Nucleus</location>
    </subcellularLocation>
</comment>
<comment type="caution">
    <text evidence="6">The sequence shown here is derived from an EMBL/GenBank/DDBJ whole genome shotgun (WGS) entry which is preliminary data.</text>
</comment>
<gene>
    <name evidence="6" type="ORF">BUALT_Bualt16G0102500</name>
</gene>
<comment type="similarity">
    <text evidence="2">Belongs to the RRP1 family.</text>
</comment>
<accession>A0AAV6WH39</accession>
<keyword evidence="7" id="KW-1185">Reference proteome</keyword>
<keyword evidence="4" id="KW-0539">Nucleus</keyword>
<name>A0AAV6WH39_9LAMI</name>
<dbReference type="Pfam" id="PF05997">
    <property type="entry name" value="Nop52"/>
    <property type="match status" value="1"/>
</dbReference>
<feature type="compositionally biased region" description="Basic residues" evidence="5">
    <location>
        <begin position="345"/>
        <end position="354"/>
    </location>
</feature>
<evidence type="ECO:0000256" key="3">
    <source>
        <dbReference type="ARBA" id="ARBA00022552"/>
    </source>
</evidence>
<dbReference type="Proteomes" id="UP000826271">
    <property type="component" value="Unassembled WGS sequence"/>
</dbReference>
<feature type="region of interest" description="Disordered" evidence="5">
    <location>
        <begin position="452"/>
        <end position="471"/>
    </location>
</feature>
<feature type="region of interest" description="Disordered" evidence="5">
    <location>
        <begin position="329"/>
        <end position="372"/>
    </location>
</feature>
<dbReference type="EMBL" id="WHWC01000016">
    <property type="protein sequence ID" value="KAG8367722.1"/>
    <property type="molecule type" value="Genomic_DNA"/>
</dbReference>
<evidence type="ECO:0000256" key="1">
    <source>
        <dbReference type="ARBA" id="ARBA00004123"/>
    </source>
</evidence>
<dbReference type="InterPro" id="IPR010301">
    <property type="entry name" value="RRP1"/>
</dbReference>
<evidence type="ECO:0000313" key="7">
    <source>
        <dbReference type="Proteomes" id="UP000826271"/>
    </source>
</evidence>
<evidence type="ECO:0000256" key="5">
    <source>
        <dbReference type="SAM" id="MobiDB-lite"/>
    </source>
</evidence>
<evidence type="ECO:0008006" key="8">
    <source>
        <dbReference type="Google" id="ProtNLM"/>
    </source>
</evidence>
<evidence type="ECO:0000256" key="2">
    <source>
        <dbReference type="ARBA" id="ARBA00006374"/>
    </source>
</evidence>
<proteinExistence type="inferred from homology"/>
<dbReference type="PANTHER" id="PTHR13026:SF0">
    <property type="entry name" value="RIBOSOMAL RNA PROCESSING 1B"/>
    <property type="match status" value="1"/>
</dbReference>
<sequence length="522" mass="58662">MKKRPREPKPLHPALASITGPAIIKFLASCNATVRSQSLRLLQSWLAAEPPQLSDSDIKKVWKGLFYCLWHADKTPNQVALIDRYTSLFLSLKPSLQLEFFRGFLVTLRREWPGIDRLRLDKFYLLIRRFVKALFAVFRLRKWELRVLEGYFGVLESDGFLAEDKLRGNGVNYHVVSVFLEELKGVGFPMRKEVVDVVLGPFFTVMMRSQDRILLGKVKSYVFDELVKAGKEMLEKKRMGVEEKDGDVLLGTVSLRMGLSGMFYQVGSSVDCVQGNRKVVLGLHDDFLKLEKELELSGVEIVVPEYSDVVSGGDYEVVPQLIPIDSYTSNGNVESSVGEDDDKRISKKSKKAKKGINGDDKKRKKKKRRDENGVCENKSVVVENGDFVNVNCTENFQSLSDDLENDGNVSALNETVLLNLRKQFEKVVAEANSDSDDDLDFPNAPLISISRGKRKRTKEITNRNGDGGVDDAAKSVKRVRFSMKNNLVWKPQNPLPPESLRLPPSVTPRGSALKKGVPPGPL</sequence>
<organism evidence="6 7">
    <name type="scientific">Buddleja alternifolia</name>
    <dbReference type="NCBI Taxonomy" id="168488"/>
    <lineage>
        <taxon>Eukaryota</taxon>
        <taxon>Viridiplantae</taxon>
        <taxon>Streptophyta</taxon>
        <taxon>Embryophyta</taxon>
        <taxon>Tracheophyta</taxon>
        <taxon>Spermatophyta</taxon>
        <taxon>Magnoliopsida</taxon>
        <taxon>eudicotyledons</taxon>
        <taxon>Gunneridae</taxon>
        <taxon>Pentapetalae</taxon>
        <taxon>asterids</taxon>
        <taxon>lamiids</taxon>
        <taxon>Lamiales</taxon>
        <taxon>Scrophulariaceae</taxon>
        <taxon>Buddlejeae</taxon>
        <taxon>Buddleja</taxon>
    </lineage>
</organism>
<dbReference type="AlphaFoldDB" id="A0AAV6WH39"/>
<dbReference type="GO" id="GO:0006364">
    <property type="term" value="P:rRNA processing"/>
    <property type="evidence" value="ECO:0007669"/>
    <property type="project" value="UniProtKB-KW"/>
</dbReference>
<dbReference type="GO" id="GO:0030688">
    <property type="term" value="C:preribosome, small subunit precursor"/>
    <property type="evidence" value="ECO:0007669"/>
    <property type="project" value="InterPro"/>
</dbReference>
<keyword evidence="3" id="KW-0698">rRNA processing</keyword>
<feature type="region of interest" description="Disordered" evidence="5">
    <location>
        <begin position="488"/>
        <end position="522"/>
    </location>
</feature>
<dbReference type="PANTHER" id="PTHR13026">
    <property type="entry name" value="NNP-1 PROTEIN NOVEL NUCLEAR PROTEIN 1 NOP52"/>
    <property type="match status" value="1"/>
</dbReference>
<dbReference type="GO" id="GO:0005634">
    <property type="term" value="C:nucleus"/>
    <property type="evidence" value="ECO:0007669"/>
    <property type="project" value="UniProtKB-SubCell"/>
</dbReference>
<reference evidence="6" key="1">
    <citation type="submission" date="2019-10" db="EMBL/GenBank/DDBJ databases">
        <authorList>
            <person name="Zhang R."/>
            <person name="Pan Y."/>
            <person name="Wang J."/>
            <person name="Ma R."/>
            <person name="Yu S."/>
        </authorList>
    </citation>
    <scope>NUCLEOTIDE SEQUENCE</scope>
    <source>
        <strain evidence="6">LA-IB0</strain>
        <tissue evidence="6">Leaf</tissue>
    </source>
</reference>
<protein>
    <recommendedName>
        <fullName evidence="8">Ribosomal RNA processing 1</fullName>
    </recommendedName>
</protein>
<evidence type="ECO:0000256" key="4">
    <source>
        <dbReference type="ARBA" id="ARBA00023242"/>
    </source>
</evidence>